<dbReference type="RefSeq" id="WP_277272202.1">
    <property type="nucleotide sequence ID" value="NZ_DYXE01000070.1"/>
</dbReference>
<evidence type="ECO:0000259" key="3">
    <source>
        <dbReference type="Pfam" id="PF00892"/>
    </source>
</evidence>
<organism evidence="4 5">
    <name type="scientific">Merdimonas faecis</name>
    <dbReference type="NCBI Taxonomy" id="1653435"/>
    <lineage>
        <taxon>Bacteria</taxon>
        <taxon>Bacillati</taxon>
        <taxon>Bacillota</taxon>
        <taxon>Clostridia</taxon>
        <taxon>Lachnospirales</taxon>
        <taxon>Lachnospiraceae</taxon>
        <taxon>Merdimonas</taxon>
    </lineage>
</organism>
<keyword evidence="2" id="KW-1133">Transmembrane helix</keyword>
<dbReference type="Gene3D" id="1.10.3730.20">
    <property type="match status" value="1"/>
</dbReference>
<dbReference type="SUPFAM" id="SSF103481">
    <property type="entry name" value="Multidrug resistance efflux transporter EmrE"/>
    <property type="match status" value="2"/>
</dbReference>
<dbReference type="EMBL" id="DYXE01000070">
    <property type="protein sequence ID" value="HJH50149.1"/>
    <property type="molecule type" value="Genomic_DNA"/>
</dbReference>
<proteinExistence type="inferred from homology"/>
<feature type="transmembrane region" description="Helical" evidence="2">
    <location>
        <begin position="226"/>
        <end position="244"/>
    </location>
</feature>
<dbReference type="Proteomes" id="UP000813420">
    <property type="component" value="Unassembled WGS sequence"/>
</dbReference>
<gene>
    <name evidence="4" type="ORF">K8V39_07795</name>
</gene>
<feature type="transmembrane region" description="Helical" evidence="2">
    <location>
        <begin position="156"/>
        <end position="176"/>
    </location>
</feature>
<reference evidence="4" key="2">
    <citation type="submission" date="2021-09" db="EMBL/GenBank/DDBJ databases">
        <authorList>
            <person name="Gilroy R."/>
        </authorList>
    </citation>
    <scope>NUCLEOTIDE SEQUENCE</scope>
    <source>
        <strain evidence="4">USAMLcec4-12693</strain>
    </source>
</reference>
<dbReference type="PANTHER" id="PTHR22911">
    <property type="entry name" value="ACYL-MALONYL CONDENSING ENZYME-RELATED"/>
    <property type="match status" value="1"/>
</dbReference>
<dbReference type="AlphaFoldDB" id="A0A9D3AJ99"/>
<reference evidence="4" key="1">
    <citation type="journal article" date="2021" name="PeerJ">
        <title>Extensive microbial diversity within the chicken gut microbiome revealed by metagenomics and culture.</title>
        <authorList>
            <person name="Gilroy R."/>
            <person name="Ravi A."/>
            <person name="Getino M."/>
            <person name="Pursley I."/>
            <person name="Horton D.L."/>
            <person name="Alikhan N.F."/>
            <person name="Baker D."/>
            <person name="Gharbi K."/>
            <person name="Hall N."/>
            <person name="Watson M."/>
            <person name="Adriaenssens E.M."/>
            <person name="Foster-Nyarko E."/>
            <person name="Jarju S."/>
            <person name="Secka A."/>
            <person name="Antonio M."/>
            <person name="Oren A."/>
            <person name="Chaudhuri R.R."/>
            <person name="La Ragione R."/>
            <person name="Hildebrand F."/>
            <person name="Pallen M.J."/>
        </authorList>
    </citation>
    <scope>NUCLEOTIDE SEQUENCE</scope>
    <source>
        <strain evidence="4">USAMLcec4-12693</strain>
    </source>
</reference>
<feature type="domain" description="EamA" evidence="3">
    <location>
        <begin position="14"/>
        <end position="147"/>
    </location>
</feature>
<evidence type="ECO:0000313" key="4">
    <source>
        <dbReference type="EMBL" id="HJH50149.1"/>
    </source>
</evidence>
<name>A0A9D3AJ99_9FIRM</name>
<dbReference type="Pfam" id="PF00892">
    <property type="entry name" value="EamA"/>
    <property type="match status" value="2"/>
</dbReference>
<feature type="transmembrane region" description="Helical" evidence="2">
    <location>
        <begin position="12"/>
        <end position="31"/>
    </location>
</feature>
<feature type="transmembrane region" description="Helical" evidence="2">
    <location>
        <begin position="43"/>
        <end position="63"/>
    </location>
</feature>
<accession>A0A9D3AJ99</accession>
<feature type="transmembrane region" description="Helical" evidence="2">
    <location>
        <begin position="99"/>
        <end position="124"/>
    </location>
</feature>
<evidence type="ECO:0000256" key="2">
    <source>
        <dbReference type="SAM" id="Phobius"/>
    </source>
</evidence>
<feature type="transmembrane region" description="Helical" evidence="2">
    <location>
        <begin position="188"/>
        <end position="206"/>
    </location>
</feature>
<dbReference type="GO" id="GO:0016020">
    <property type="term" value="C:membrane"/>
    <property type="evidence" value="ECO:0007669"/>
    <property type="project" value="InterPro"/>
</dbReference>
<comment type="caution">
    <text evidence="4">The sequence shown here is derived from an EMBL/GenBank/DDBJ whole genome shotgun (WGS) entry which is preliminary data.</text>
</comment>
<dbReference type="PANTHER" id="PTHR22911:SF79">
    <property type="entry name" value="MOBA-LIKE NTP TRANSFERASE DOMAIN-CONTAINING PROTEIN"/>
    <property type="match status" value="1"/>
</dbReference>
<feature type="transmembrane region" description="Helical" evidence="2">
    <location>
        <begin position="133"/>
        <end position="150"/>
    </location>
</feature>
<keyword evidence="2" id="KW-0812">Transmembrane</keyword>
<feature type="transmembrane region" description="Helical" evidence="2">
    <location>
        <begin position="256"/>
        <end position="275"/>
    </location>
</feature>
<protein>
    <submittedName>
        <fullName evidence="4">DMT family transporter</fullName>
    </submittedName>
</protein>
<feature type="domain" description="EamA" evidence="3">
    <location>
        <begin position="161"/>
        <end position="298"/>
    </location>
</feature>
<feature type="transmembrane region" description="Helical" evidence="2">
    <location>
        <begin position="281"/>
        <end position="298"/>
    </location>
</feature>
<keyword evidence="2" id="KW-0472">Membrane</keyword>
<sequence>MYHKTDSPKFRAILILPVLSGIMWGSGGVFVRRFDAMGMDNFTMLFTRIIVSVTLLGIGLFLYDRSLLKIRLRDLWVFLGGGILGMFGINLTYNEAIGHGTLALASVLLSMSPLFVVTFSVLFFHEKMTLQKGICMAVALLGCVLVSGVLENISGSPVSPIAVLCGIGSAFFYALYSIFSKAAMERGYHALTITFYCLAASLIFLIPGTDWDCIGTTIEKGWPWMPWFMLLHSLITSTLPYVFYTIGLSCIDAGTASILAASEPAAAMLFGFLFFAEQPTLLSFLGLVLTTAAIIILSRTQAGSS</sequence>
<evidence type="ECO:0000256" key="1">
    <source>
        <dbReference type="ARBA" id="ARBA00007362"/>
    </source>
</evidence>
<feature type="transmembrane region" description="Helical" evidence="2">
    <location>
        <begin position="75"/>
        <end position="93"/>
    </location>
</feature>
<comment type="similarity">
    <text evidence="1">Belongs to the EamA transporter family.</text>
</comment>
<dbReference type="InterPro" id="IPR000620">
    <property type="entry name" value="EamA_dom"/>
</dbReference>
<evidence type="ECO:0000313" key="5">
    <source>
        <dbReference type="Proteomes" id="UP000813420"/>
    </source>
</evidence>
<dbReference type="InterPro" id="IPR037185">
    <property type="entry name" value="EmrE-like"/>
</dbReference>